<dbReference type="OrthoDB" id="9804829at2"/>
<sequence>MTKEQFLNSLDTALRKLPKEDREEIKQDFMEHFLMGEAEGKSEKEIIAALGSPQQIGKEMAANYYVDQMETQITPGSIFKAIWAIIGLGFFNLVIVLGPLIGILGILLGGWVAGMAFVLSPLLVLVNVFVYPGSFEFFDLFVATGLSGLGIFISIGMYFATKAIIFGLIRYLKFNISLVKGGLNA</sequence>
<protein>
    <submittedName>
        <fullName evidence="2">Putative membrane protein</fullName>
    </submittedName>
</protein>
<feature type="transmembrane region" description="Helical" evidence="1">
    <location>
        <begin position="111"/>
        <end position="131"/>
    </location>
</feature>
<gene>
    <name evidence="2" type="ORF">DFR56_11316</name>
</gene>
<dbReference type="EMBL" id="QJJQ01000013">
    <property type="protein sequence ID" value="PXW84773.1"/>
    <property type="molecule type" value="Genomic_DNA"/>
</dbReference>
<accession>A0A2V3VSC7</accession>
<keyword evidence="1" id="KW-1133">Transmembrane helix</keyword>
<feature type="transmembrane region" description="Helical" evidence="1">
    <location>
        <begin position="137"/>
        <end position="160"/>
    </location>
</feature>
<organism evidence="2 3">
    <name type="scientific">Pseudogracilibacillus auburnensis</name>
    <dbReference type="NCBI Taxonomy" id="1494959"/>
    <lineage>
        <taxon>Bacteria</taxon>
        <taxon>Bacillati</taxon>
        <taxon>Bacillota</taxon>
        <taxon>Bacilli</taxon>
        <taxon>Bacillales</taxon>
        <taxon>Bacillaceae</taxon>
        <taxon>Pseudogracilibacillus</taxon>
    </lineage>
</organism>
<feature type="transmembrane region" description="Helical" evidence="1">
    <location>
        <begin position="81"/>
        <end position="104"/>
    </location>
</feature>
<keyword evidence="1" id="KW-0472">Membrane</keyword>
<evidence type="ECO:0000256" key="1">
    <source>
        <dbReference type="SAM" id="Phobius"/>
    </source>
</evidence>
<proteinExistence type="predicted"/>
<comment type="caution">
    <text evidence="2">The sequence shown here is derived from an EMBL/GenBank/DDBJ whole genome shotgun (WGS) entry which is preliminary data.</text>
</comment>
<keyword evidence="1" id="KW-0812">Transmembrane</keyword>
<keyword evidence="3" id="KW-1185">Reference proteome</keyword>
<evidence type="ECO:0000313" key="3">
    <source>
        <dbReference type="Proteomes" id="UP000247978"/>
    </source>
</evidence>
<evidence type="ECO:0000313" key="2">
    <source>
        <dbReference type="EMBL" id="PXW84773.1"/>
    </source>
</evidence>
<dbReference type="AlphaFoldDB" id="A0A2V3VSC7"/>
<reference evidence="2 3" key="1">
    <citation type="submission" date="2018-05" db="EMBL/GenBank/DDBJ databases">
        <title>Genomic Encyclopedia of Type Strains, Phase IV (KMG-IV): sequencing the most valuable type-strain genomes for metagenomic binning, comparative biology and taxonomic classification.</title>
        <authorList>
            <person name="Goeker M."/>
        </authorList>
    </citation>
    <scope>NUCLEOTIDE SEQUENCE [LARGE SCALE GENOMIC DNA]</scope>
    <source>
        <strain evidence="2 3">DSM 28556</strain>
    </source>
</reference>
<name>A0A2V3VSC7_9BACI</name>
<dbReference type="Proteomes" id="UP000247978">
    <property type="component" value="Unassembled WGS sequence"/>
</dbReference>
<dbReference type="Pfam" id="PF22564">
    <property type="entry name" value="HAAS"/>
    <property type="match status" value="1"/>
</dbReference>